<feature type="region of interest" description="Disordered" evidence="2">
    <location>
        <begin position="374"/>
        <end position="429"/>
    </location>
</feature>
<feature type="compositionally biased region" description="Basic and acidic residues" evidence="2">
    <location>
        <begin position="171"/>
        <end position="195"/>
    </location>
</feature>
<dbReference type="GO" id="GO:0016020">
    <property type="term" value="C:membrane"/>
    <property type="evidence" value="ECO:0007669"/>
    <property type="project" value="InterPro"/>
</dbReference>
<organism evidence="3 4">
    <name type="scientific">Cnephaeus nilssonii</name>
    <name type="common">Northern bat</name>
    <name type="synonym">Eptesicus nilssonii</name>
    <dbReference type="NCBI Taxonomy" id="3371016"/>
    <lineage>
        <taxon>Eukaryota</taxon>
        <taxon>Metazoa</taxon>
        <taxon>Chordata</taxon>
        <taxon>Craniata</taxon>
        <taxon>Vertebrata</taxon>
        <taxon>Euteleostomi</taxon>
        <taxon>Mammalia</taxon>
        <taxon>Eutheria</taxon>
        <taxon>Laurasiatheria</taxon>
        <taxon>Chiroptera</taxon>
        <taxon>Yangochiroptera</taxon>
        <taxon>Vespertilionidae</taxon>
        <taxon>Cnephaeus</taxon>
    </lineage>
</organism>
<feature type="region of interest" description="Disordered" evidence="2">
    <location>
        <begin position="255"/>
        <end position="274"/>
    </location>
</feature>
<evidence type="ECO:0000256" key="2">
    <source>
        <dbReference type="SAM" id="MobiDB-lite"/>
    </source>
</evidence>
<feature type="compositionally biased region" description="Basic and acidic residues" evidence="2">
    <location>
        <begin position="738"/>
        <end position="753"/>
    </location>
</feature>
<dbReference type="InterPro" id="IPR004965">
    <property type="entry name" value="Paralemmin"/>
</dbReference>
<feature type="compositionally biased region" description="Polar residues" evidence="2">
    <location>
        <begin position="567"/>
        <end position="580"/>
    </location>
</feature>
<keyword evidence="1" id="KW-0175">Coiled coil</keyword>
<keyword evidence="4" id="KW-1185">Reference proteome</keyword>
<reference evidence="3" key="1">
    <citation type="submission" date="2023-06" db="EMBL/GenBank/DDBJ databases">
        <title>Reference genome for the Northern bat (Eptesicus nilssonii), a most northern bat species.</title>
        <authorList>
            <person name="Laine V.N."/>
            <person name="Pulliainen A.T."/>
            <person name="Lilley T.M."/>
        </authorList>
    </citation>
    <scope>NUCLEOTIDE SEQUENCE</scope>
    <source>
        <strain evidence="3">BLF_Eptnil</strain>
        <tissue evidence="3">Kidney</tissue>
    </source>
</reference>
<dbReference type="Proteomes" id="UP001177744">
    <property type="component" value="Unassembled WGS sequence"/>
</dbReference>
<feature type="region of interest" description="Disordered" evidence="2">
    <location>
        <begin position="557"/>
        <end position="618"/>
    </location>
</feature>
<dbReference type="GO" id="GO:0008360">
    <property type="term" value="P:regulation of cell shape"/>
    <property type="evidence" value="ECO:0007669"/>
    <property type="project" value="InterPro"/>
</dbReference>
<dbReference type="EMBL" id="JAULJE010000005">
    <property type="protein sequence ID" value="KAK1342660.1"/>
    <property type="molecule type" value="Genomic_DNA"/>
</dbReference>
<evidence type="ECO:0008006" key="5">
    <source>
        <dbReference type="Google" id="ProtNLM"/>
    </source>
</evidence>
<feature type="compositionally biased region" description="Basic and acidic residues" evidence="2">
    <location>
        <begin position="787"/>
        <end position="817"/>
    </location>
</feature>
<evidence type="ECO:0000313" key="4">
    <source>
        <dbReference type="Proteomes" id="UP001177744"/>
    </source>
</evidence>
<gene>
    <name evidence="3" type="ORF">QTO34_015426</name>
</gene>
<feature type="compositionally biased region" description="Low complexity" evidence="2">
    <location>
        <begin position="103"/>
        <end position="112"/>
    </location>
</feature>
<feature type="region of interest" description="Disordered" evidence="2">
    <location>
        <begin position="281"/>
        <end position="304"/>
    </location>
</feature>
<feature type="region of interest" description="Disordered" evidence="2">
    <location>
        <begin position="91"/>
        <end position="233"/>
    </location>
</feature>
<dbReference type="AlphaFoldDB" id="A0AA40LR72"/>
<comment type="caution">
    <text evidence="3">The sequence shown here is derived from an EMBL/GenBank/DDBJ whole genome shotgun (WGS) entry which is preliminary data.</text>
</comment>
<feature type="non-terminal residue" evidence="3">
    <location>
        <position position="1064"/>
    </location>
</feature>
<proteinExistence type="predicted"/>
<accession>A0AA40LR72</accession>
<dbReference type="GO" id="GO:0008063">
    <property type="term" value="P:Toll signaling pathway"/>
    <property type="evidence" value="ECO:0007669"/>
    <property type="project" value="TreeGrafter"/>
</dbReference>
<dbReference type="PANTHER" id="PTHR47528">
    <property type="entry name" value="PARALEMMIN-3"/>
    <property type="match status" value="1"/>
</dbReference>
<feature type="compositionally biased region" description="Basic and acidic residues" evidence="2">
    <location>
        <begin position="824"/>
        <end position="900"/>
    </location>
</feature>
<protein>
    <recommendedName>
        <fullName evidence="5">Paralemmin-3</fullName>
    </recommendedName>
</protein>
<name>A0AA40LR72_CNENI</name>
<dbReference type="GO" id="GO:0032496">
    <property type="term" value="P:response to lipopolysaccharide"/>
    <property type="evidence" value="ECO:0007669"/>
    <property type="project" value="TreeGrafter"/>
</dbReference>
<dbReference type="Pfam" id="PF03285">
    <property type="entry name" value="Paralemmin"/>
    <property type="match status" value="1"/>
</dbReference>
<dbReference type="PANTHER" id="PTHR47528:SF1">
    <property type="entry name" value="PARALEMMIN-3"/>
    <property type="match status" value="1"/>
</dbReference>
<feature type="region of interest" description="Disordered" evidence="2">
    <location>
        <begin position="637"/>
        <end position="1019"/>
    </location>
</feature>
<feature type="compositionally biased region" description="Acidic residues" evidence="2">
    <location>
        <begin position="728"/>
        <end position="737"/>
    </location>
</feature>
<evidence type="ECO:0000256" key="1">
    <source>
        <dbReference type="ARBA" id="ARBA00023054"/>
    </source>
</evidence>
<evidence type="ECO:0000313" key="3">
    <source>
        <dbReference type="EMBL" id="KAK1342660.1"/>
    </source>
</evidence>
<sequence>MGDKFLGSARLPAVATRAKLRCFFPSPSPGKVLKVSLANCIPRRREEGGTGPAKAWYELLASNPGPMAESSLYRQRLEVIAISIPRFAPPPITDPDSWRARLPQNPGAAGHAPPAPPSPLLSQRLRSPLPAPARRPPRRPAAPGAPAESRGGGRAEGEEVVPPGRRAAPSSEKRRLQEEIRAARGELEEEKLRVERLKRKSLRERWLMDGAEGPEGPEEATLQDPETPEGQAQDRIRNLEDSLFTLQSQLQLLQSASTGAQHKPSGRPAWRRQPWPAIRADRGQADQGGPERRQQLPGQARKERTLDTAAAIVCTPPLCGSPPPPFLLPLLPHHDCGSHCLPNSDITGEPDCSGPHSEGTGMLGQGHVGSWKFVTSPGANPYQQPKPLQDDWLPQGHRPLSQPTVEAGTEGQTDLNKRASLPAEPVGTSLESLAEPRDEAVGVLPALRQVPGAAGVASEANGPCPRPSPPLEQEHHQGVTAAYGGVGEAKGGGVVKVVWEGLRATEDCARGATGPELEAKVEEMVLEAIGDRLEASRPELPSWVKEDRGVVEVVWEGASGEAGRGPQTAQISSPQTSSPRLQEELEGAASGKGEGPPRGSPDGFRQGGSGGEEGSFIWVERVTLSEEWEELLVEGLEGPRTLGKEGGDESPLGVGRLGGEETWEMERRQAEESLGTWKKGSEEKAEEKAGAEWEGIEMSLVVEKKGREEPLKPERRGGEGKVETGREGDEEALSAESEETKGPLRAERERGEEPLGTEQSGGEEKLEAEKEVEEPSGVESKAVEGSLRPEKEREKEGDEGKLEATEEPLTTERKEGEGSPTVERTGDEEPRDEEKKGDEESLKAEEQRRNMSRETGEETLEAERTGGEETLEAERPGGEETLEAEKGQEVKEDASPEAQRKSGIGGEGKEVSEAGASLGAKEELRPEEEGPQQSPEKQEGSLEEEAVKPQTPAEGQDPAGDATPLLAETPAPEQPTECQPLLPVEEPKANPSAHPVPTYAPAQQPEPSAPPEASPNLLEVPDKPVFFAHLYVGLADIAIGRIGDVLPDPTGEYLVPQVEAPGKQ</sequence>
<dbReference type="GO" id="GO:0001960">
    <property type="term" value="P:negative regulation of cytokine-mediated signaling pathway"/>
    <property type="evidence" value="ECO:0007669"/>
    <property type="project" value="TreeGrafter"/>
</dbReference>
<feature type="compositionally biased region" description="Basic and acidic residues" evidence="2">
    <location>
        <begin position="702"/>
        <end position="727"/>
    </location>
</feature>
<feature type="compositionally biased region" description="Basic and acidic residues" evidence="2">
    <location>
        <begin position="679"/>
        <end position="691"/>
    </location>
</feature>
<dbReference type="InterPro" id="IPR024149">
    <property type="entry name" value="Paralemmin-3"/>
</dbReference>